<keyword evidence="4 8" id="KW-0479">Metal-binding</keyword>
<keyword evidence="10" id="KW-0472">Membrane</keyword>
<dbReference type="InterPro" id="IPR036396">
    <property type="entry name" value="Cyt_P450_sf"/>
</dbReference>
<dbReference type="PANTHER" id="PTHR24286">
    <property type="entry name" value="CYTOCHROME P450 26"/>
    <property type="match status" value="1"/>
</dbReference>
<dbReference type="GO" id="GO:0005506">
    <property type="term" value="F:iron ion binding"/>
    <property type="evidence" value="ECO:0007669"/>
    <property type="project" value="InterPro"/>
</dbReference>
<keyword evidence="7 9" id="KW-0503">Monooxygenase</keyword>
<keyword evidence="6 8" id="KW-0408">Iron</keyword>
<evidence type="ECO:0000256" key="6">
    <source>
        <dbReference type="ARBA" id="ARBA00023004"/>
    </source>
</evidence>
<organism evidence="11 12">
    <name type="scientific">Amanita muscaria (strain Koide BX008)</name>
    <dbReference type="NCBI Taxonomy" id="946122"/>
    <lineage>
        <taxon>Eukaryota</taxon>
        <taxon>Fungi</taxon>
        <taxon>Dikarya</taxon>
        <taxon>Basidiomycota</taxon>
        <taxon>Agaricomycotina</taxon>
        <taxon>Agaricomycetes</taxon>
        <taxon>Agaricomycetidae</taxon>
        <taxon>Agaricales</taxon>
        <taxon>Pluteineae</taxon>
        <taxon>Amanitaceae</taxon>
        <taxon>Amanita</taxon>
    </lineage>
</organism>
<dbReference type="STRING" id="946122.A0A0C2WUH9"/>
<keyword evidence="3 8" id="KW-0349">Heme</keyword>
<dbReference type="CDD" id="cd00302">
    <property type="entry name" value="cytochrome_P450"/>
    <property type="match status" value="1"/>
</dbReference>
<dbReference type="SUPFAM" id="SSF48264">
    <property type="entry name" value="Cytochrome P450"/>
    <property type="match status" value="1"/>
</dbReference>
<dbReference type="PANTHER" id="PTHR24286:SF24">
    <property type="entry name" value="LANOSTEROL 14-ALPHA DEMETHYLASE"/>
    <property type="match status" value="1"/>
</dbReference>
<dbReference type="Proteomes" id="UP000054549">
    <property type="component" value="Unassembled WGS sequence"/>
</dbReference>
<evidence type="ECO:0000256" key="3">
    <source>
        <dbReference type="ARBA" id="ARBA00022617"/>
    </source>
</evidence>
<dbReference type="PRINTS" id="PR00385">
    <property type="entry name" value="P450"/>
</dbReference>
<accession>A0A0C2WUH9</accession>
<evidence type="ECO:0000256" key="1">
    <source>
        <dbReference type="ARBA" id="ARBA00001971"/>
    </source>
</evidence>
<reference evidence="11 12" key="1">
    <citation type="submission" date="2014-04" db="EMBL/GenBank/DDBJ databases">
        <title>Evolutionary Origins and Diversification of the Mycorrhizal Mutualists.</title>
        <authorList>
            <consortium name="DOE Joint Genome Institute"/>
            <consortium name="Mycorrhizal Genomics Consortium"/>
            <person name="Kohler A."/>
            <person name="Kuo A."/>
            <person name="Nagy L.G."/>
            <person name="Floudas D."/>
            <person name="Copeland A."/>
            <person name="Barry K.W."/>
            <person name="Cichocki N."/>
            <person name="Veneault-Fourrey C."/>
            <person name="LaButti K."/>
            <person name="Lindquist E.A."/>
            <person name="Lipzen A."/>
            <person name="Lundell T."/>
            <person name="Morin E."/>
            <person name="Murat C."/>
            <person name="Riley R."/>
            <person name="Ohm R."/>
            <person name="Sun H."/>
            <person name="Tunlid A."/>
            <person name="Henrissat B."/>
            <person name="Grigoriev I.V."/>
            <person name="Hibbett D.S."/>
            <person name="Martin F."/>
        </authorList>
    </citation>
    <scope>NUCLEOTIDE SEQUENCE [LARGE SCALE GENOMIC DNA]</scope>
    <source>
        <strain evidence="11 12">Koide BX008</strain>
    </source>
</reference>
<evidence type="ECO:0000256" key="4">
    <source>
        <dbReference type="ARBA" id="ARBA00022723"/>
    </source>
</evidence>
<evidence type="ECO:0000256" key="8">
    <source>
        <dbReference type="PIRSR" id="PIRSR602401-1"/>
    </source>
</evidence>
<dbReference type="PROSITE" id="PS00086">
    <property type="entry name" value="CYTOCHROME_P450"/>
    <property type="match status" value="1"/>
</dbReference>
<evidence type="ECO:0000313" key="11">
    <source>
        <dbReference type="EMBL" id="KIL65437.1"/>
    </source>
</evidence>
<keyword evidence="5 9" id="KW-0560">Oxidoreductase</keyword>
<dbReference type="GO" id="GO:0016125">
    <property type="term" value="P:sterol metabolic process"/>
    <property type="evidence" value="ECO:0007669"/>
    <property type="project" value="TreeGrafter"/>
</dbReference>
<dbReference type="HOGENOM" id="CLU_033574_2_0_1"/>
<feature type="binding site" description="axial binding residue" evidence="8">
    <location>
        <position position="438"/>
    </location>
    <ligand>
        <name>heme</name>
        <dbReference type="ChEBI" id="CHEBI:30413"/>
    </ligand>
    <ligandPart>
        <name>Fe</name>
        <dbReference type="ChEBI" id="CHEBI:18248"/>
    </ligandPart>
</feature>
<evidence type="ECO:0000313" key="12">
    <source>
        <dbReference type="Proteomes" id="UP000054549"/>
    </source>
</evidence>
<evidence type="ECO:0000256" key="5">
    <source>
        <dbReference type="ARBA" id="ARBA00023002"/>
    </source>
</evidence>
<dbReference type="GO" id="GO:0016705">
    <property type="term" value="F:oxidoreductase activity, acting on paired donors, with incorporation or reduction of molecular oxygen"/>
    <property type="evidence" value="ECO:0007669"/>
    <property type="project" value="InterPro"/>
</dbReference>
<evidence type="ECO:0000256" key="9">
    <source>
        <dbReference type="RuleBase" id="RU000461"/>
    </source>
</evidence>
<dbReference type="InParanoid" id="A0A0C2WUH9"/>
<dbReference type="InterPro" id="IPR002401">
    <property type="entry name" value="Cyt_P450_E_grp-I"/>
</dbReference>
<dbReference type="Pfam" id="PF00067">
    <property type="entry name" value="p450"/>
    <property type="match status" value="1"/>
</dbReference>
<evidence type="ECO:0000256" key="7">
    <source>
        <dbReference type="ARBA" id="ARBA00023033"/>
    </source>
</evidence>
<keyword evidence="12" id="KW-1185">Reference proteome</keyword>
<dbReference type="Gene3D" id="1.10.630.10">
    <property type="entry name" value="Cytochrome P450"/>
    <property type="match status" value="1"/>
</dbReference>
<name>A0A0C2WUH9_AMAMK</name>
<feature type="transmembrane region" description="Helical" evidence="10">
    <location>
        <begin position="12"/>
        <end position="39"/>
    </location>
</feature>
<dbReference type="GO" id="GO:0004497">
    <property type="term" value="F:monooxygenase activity"/>
    <property type="evidence" value="ECO:0007669"/>
    <property type="project" value="UniProtKB-KW"/>
</dbReference>
<dbReference type="InterPro" id="IPR017972">
    <property type="entry name" value="Cyt_P450_CS"/>
</dbReference>
<sequence length="503" mass="55957">MPYAVGAQAAAAAFLSASFPFQFAVAVLVLLAIIILAFAPEKSEPDEPARLPCLSIFTIFPFFRRRFDFLNWGFAATGQNIFQFQLLNNTVIVVSGEESRKAFFTAKGLDLTEGFKILSGAIPMVKGVTADLQMKRVALIHKRLAAVQRHAPLSDLIPLILEDIRVNMENWGAEGTFDPFDNIYEMVFQTTLRCLSCHEISNDPALVHRLKVLYDTLDTGTTPTTVLLPWLPFPSMIKKLLATKEIYDIVITAINNRKKSQVYRNDTLQMLLDTGDENLVIVGFIMGLLIAGARATGTTASWLMTFLGGHPEWRDKAAAEVRSLIGPDNSSTDLASLSARLATIPLEAWESRTPVLDAIIKETTRVAQPHTAMRRNLGPEIYIDKKRIPTGAYVVYPFSDVHLNPQLYPDPWKFDPGREEAKEANFSYVGWGGGKTTCLGTRLAKVELKLITAMFVLGYHHKVVNEAGEVANPLPTPNWNDILFCKPTKDIGYIKYRRTALPL</sequence>
<comment type="cofactor">
    <cofactor evidence="1 8">
        <name>heme</name>
        <dbReference type="ChEBI" id="CHEBI:30413"/>
    </cofactor>
</comment>
<dbReference type="InterPro" id="IPR001128">
    <property type="entry name" value="Cyt_P450"/>
</dbReference>
<evidence type="ECO:0008006" key="13">
    <source>
        <dbReference type="Google" id="ProtNLM"/>
    </source>
</evidence>
<keyword evidence="10" id="KW-0812">Transmembrane</keyword>
<dbReference type="EMBL" id="KN818242">
    <property type="protein sequence ID" value="KIL65437.1"/>
    <property type="molecule type" value="Genomic_DNA"/>
</dbReference>
<proteinExistence type="inferred from homology"/>
<comment type="similarity">
    <text evidence="2 9">Belongs to the cytochrome P450 family.</text>
</comment>
<dbReference type="AlphaFoldDB" id="A0A0C2WUH9"/>
<gene>
    <name evidence="11" type="ORF">M378DRAFT_76981</name>
</gene>
<evidence type="ECO:0000256" key="2">
    <source>
        <dbReference type="ARBA" id="ARBA00010617"/>
    </source>
</evidence>
<evidence type="ECO:0000256" key="10">
    <source>
        <dbReference type="SAM" id="Phobius"/>
    </source>
</evidence>
<keyword evidence="10" id="KW-1133">Transmembrane helix</keyword>
<dbReference type="PRINTS" id="PR00463">
    <property type="entry name" value="EP450I"/>
</dbReference>
<dbReference type="GO" id="GO:0020037">
    <property type="term" value="F:heme binding"/>
    <property type="evidence" value="ECO:0007669"/>
    <property type="project" value="InterPro"/>
</dbReference>
<protein>
    <recommendedName>
        <fullName evidence="13">Cytochrome P450</fullName>
    </recommendedName>
</protein>
<dbReference type="OrthoDB" id="1055148at2759"/>